<dbReference type="OrthoDB" id="6421567at2759"/>
<feature type="chain" id="PRO_5036453710" description="DUF19 domain-containing protein" evidence="1">
    <location>
        <begin position="18"/>
        <end position="238"/>
    </location>
</feature>
<protein>
    <recommendedName>
        <fullName evidence="4">DUF19 domain-containing protein</fullName>
    </recommendedName>
</protein>
<dbReference type="AlphaFoldDB" id="A0A8X6MYG9"/>
<dbReference type="Proteomes" id="UP000887013">
    <property type="component" value="Unassembled WGS sequence"/>
</dbReference>
<keyword evidence="3" id="KW-1185">Reference proteome</keyword>
<dbReference type="EMBL" id="BMAW01003603">
    <property type="protein sequence ID" value="GFS84501.1"/>
    <property type="molecule type" value="Genomic_DNA"/>
</dbReference>
<dbReference type="PANTHER" id="PTHR33964">
    <property type="entry name" value="RE45066P-RELATED"/>
    <property type="match status" value="1"/>
</dbReference>
<reference evidence="2" key="1">
    <citation type="submission" date="2020-08" db="EMBL/GenBank/DDBJ databases">
        <title>Multicomponent nature underlies the extraordinary mechanical properties of spider dragline silk.</title>
        <authorList>
            <person name="Kono N."/>
            <person name="Nakamura H."/>
            <person name="Mori M."/>
            <person name="Yoshida Y."/>
            <person name="Ohtoshi R."/>
            <person name="Malay A.D."/>
            <person name="Moran D.A.P."/>
            <person name="Tomita M."/>
            <person name="Numata K."/>
            <person name="Arakawa K."/>
        </authorList>
    </citation>
    <scope>NUCLEOTIDE SEQUENCE</scope>
</reference>
<evidence type="ECO:0000313" key="3">
    <source>
        <dbReference type="Proteomes" id="UP000887013"/>
    </source>
</evidence>
<keyword evidence="1" id="KW-0732">Signal</keyword>
<sequence>MIAAFLIAVFLIQGYDGKAVEDNCDTSRFSKCYNIYPDEMRHEKFLPTEKNVEKYCPVLLEMASCFQDFTDECKHMNDGLFGVYTFDVEFVKELCNKQSVLRYYYLQNAECYQRMEPEFSQCRDNGLKTYNSYIDSIDYKDDSEEKYHQSCLTSAYGLACSISAIESTCGGTAFRAFFEMEKLKDSVVFTKYFCSHIDFDKEVESGFFRNIEIPENRRSAFYEVLNYLKDQLNTNDRK</sequence>
<proteinExistence type="predicted"/>
<feature type="signal peptide" evidence="1">
    <location>
        <begin position="1"/>
        <end position="17"/>
    </location>
</feature>
<evidence type="ECO:0008006" key="4">
    <source>
        <dbReference type="Google" id="ProtNLM"/>
    </source>
</evidence>
<name>A0A8X6MYG9_NEPPI</name>
<gene>
    <name evidence="2" type="primary">NCL1_35872</name>
    <name evidence="2" type="ORF">NPIL_508231</name>
</gene>
<dbReference type="PANTHER" id="PTHR33964:SF1">
    <property type="entry name" value="RE45066P"/>
    <property type="match status" value="1"/>
</dbReference>
<organism evidence="2 3">
    <name type="scientific">Nephila pilipes</name>
    <name type="common">Giant wood spider</name>
    <name type="synonym">Nephila maculata</name>
    <dbReference type="NCBI Taxonomy" id="299642"/>
    <lineage>
        <taxon>Eukaryota</taxon>
        <taxon>Metazoa</taxon>
        <taxon>Ecdysozoa</taxon>
        <taxon>Arthropoda</taxon>
        <taxon>Chelicerata</taxon>
        <taxon>Arachnida</taxon>
        <taxon>Araneae</taxon>
        <taxon>Araneomorphae</taxon>
        <taxon>Entelegynae</taxon>
        <taxon>Araneoidea</taxon>
        <taxon>Nephilidae</taxon>
        <taxon>Nephila</taxon>
    </lineage>
</organism>
<evidence type="ECO:0000313" key="2">
    <source>
        <dbReference type="EMBL" id="GFS84501.1"/>
    </source>
</evidence>
<evidence type="ECO:0000256" key="1">
    <source>
        <dbReference type="SAM" id="SignalP"/>
    </source>
</evidence>
<accession>A0A8X6MYG9</accession>
<comment type="caution">
    <text evidence="2">The sequence shown here is derived from an EMBL/GenBank/DDBJ whole genome shotgun (WGS) entry which is preliminary data.</text>
</comment>